<dbReference type="AlphaFoldDB" id="A0A2S4N4S2"/>
<dbReference type="OrthoDB" id="5379188at2"/>
<name>A0A2S4N4S2_9FLAO</name>
<dbReference type="EMBL" id="PQNY01000026">
    <property type="protein sequence ID" value="POS00739.1"/>
    <property type="molecule type" value="Genomic_DNA"/>
</dbReference>
<dbReference type="Proteomes" id="UP000237056">
    <property type="component" value="Unassembled WGS sequence"/>
</dbReference>
<gene>
    <name evidence="1" type="ORF">Q361_12611</name>
</gene>
<comment type="caution">
    <text evidence="1">The sequence shown here is derived from an EMBL/GenBank/DDBJ whole genome shotgun (WGS) entry which is preliminary data.</text>
</comment>
<dbReference type="RefSeq" id="WP_103727057.1">
    <property type="nucleotide sequence ID" value="NZ_PQNY01000026.1"/>
</dbReference>
<evidence type="ECO:0000313" key="2">
    <source>
        <dbReference type="Proteomes" id="UP000237056"/>
    </source>
</evidence>
<reference evidence="1 2" key="1">
    <citation type="submission" date="2018-01" db="EMBL/GenBank/DDBJ databases">
        <title>Genomic Encyclopedia of Type Strains, Phase I: the one thousand microbial genomes (KMG-I) project.</title>
        <authorList>
            <person name="Goeker M."/>
        </authorList>
    </citation>
    <scope>NUCLEOTIDE SEQUENCE [LARGE SCALE GENOMIC DNA]</scope>
    <source>
        <strain evidence="1 2">DSM 17960</strain>
    </source>
</reference>
<keyword evidence="2" id="KW-1185">Reference proteome</keyword>
<evidence type="ECO:0000313" key="1">
    <source>
        <dbReference type="EMBL" id="POS00739.1"/>
    </source>
</evidence>
<proteinExistence type="predicted"/>
<protein>
    <submittedName>
        <fullName evidence="1">Uncharacterized protein</fullName>
    </submittedName>
</protein>
<accession>A0A2S4N4S2</accession>
<organism evidence="1 2">
    <name type="scientific">Flavobacterium croceum DSM 17960</name>
    <dbReference type="NCBI Taxonomy" id="1121886"/>
    <lineage>
        <taxon>Bacteria</taxon>
        <taxon>Pseudomonadati</taxon>
        <taxon>Bacteroidota</taxon>
        <taxon>Flavobacteriia</taxon>
        <taxon>Flavobacteriales</taxon>
        <taxon>Flavobacteriaceae</taxon>
        <taxon>Flavobacterium</taxon>
    </lineage>
</organism>
<sequence>MSDYDDNSNLILLCANDHKLIDDFPETFTYELLVNLKENHEKWVENAIEKDLQDYIRNVNNAEVLDEIKNHVQLDIIIKNAHFYFFDSSSITDTNLSIEVSEFFDNLRDLSDIYSDIEIADKTRYLIEHEKHIKKFNEVGIRFFGKDLIREYKFLNNPKDNYKVAMIVAFNPKVNPDSIQNGKLTVKLPDNFSPTI</sequence>